<dbReference type="AlphaFoldDB" id="R3WFI3"/>
<sequence length="47" mass="5695">MNNDRKEEIVEALNFTINSGYFDEQESEKLAIEYLEEFYMDEDEPKK</sequence>
<reference evidence="1 2" key="1">
    <citation type="submission" date="2013-02" db="EMBL/GenBank/DDBJ databases">
        <title>The Genome Sequence of Enterococcus phoeniculicola BAA-412.</title>
        <authorList>
            <consortium name="The Broad Institute Genome Sequencing Platform"/>
            <consortium name="The Broad Institute Genome Sequencing Center for Infectious Disease"/>
            <person name="Earl A.M."/>
            <person name="Gilmore M.S."/>
            <person name="Lebreton F."/>
            <person name="Walker B."/>
            <person name="Young S.K."/>
            <person name="Zeng Q."/>
            <person name="Gargeya S."/>
            <person name="Fitzgerald M."/>
            <person name="Haas B."/>
            <person name="Abouelleil A."/>
            <person name="Alvarado L."/>
            <person name="Arachchi H.M."/>
            <person name="Berlin A.M."/>
            <person name="Chapman S.B."/>
            <person name="Dewar J."/>
            <person name="Goldberg J."/>
            <person name="Griggs A."/>
            <person name="Gujja S."/>
            <person name="Hansen M."/>
            <person name="Howarth C."/>
            <person name="Imamovic A."/>
            <person name="Larimer J."/>
            <person name="McCowan C."/>
            <person name="Murphy C."/>
            <person name="Neiman D."/>
            <person name="Pearson M."/>
            <person name="Priest M."/>
            <person name="Roberts A."/>
            <person name="Saif S."/>
            <person name="Shea T."/>
            <person name="Sisk P."/>
            <person name="Sykes S."/>
            <person name="Wortman J."/>
            <person name="Nusbaum C."/>
            <person name="Birren B."/>
        </authorList>
    </citation>
    <scope>NUCLEOTIDE SEQUENCE [LARGE SCALE GENOMIC DNA]</scope>
    <source>
        <strain evidence="1 2">ATCC BAA-412</strain>
    </source>
</reference>
<keyword evidence="2" id="KW-1185">Reference proteome</keyword>
<dbReference type="EMBL" id="AJAT01000011">
    <property type="protein sequence ID" value="EOL46227.1"/>
    <property type="molecule type" value="Genomic_DNA"/>
</dbReference>
<gene>
    <name evidence="1" type="ORF">UC3_01033</name>
</gene>
<evidence type="ECO:0000313" key="2">
    <source>
        <dbReference type="Proteomes" id="UP000013785"/>
    </source>
</evidence>
<dbReference type="Proteomes" id="UP000013785">
    <property type="component" value="Unassembled WGS sequence"/>
</dbReference>
<dbReference type="HOGENOM" id="CLU_3167836_0_0_9"/>
<organism evidence="1 2">
    <name type="scientific">Enterococcus phoeniculicola ATCC BAA-412</name>
    <dbReference type="NCBI Taxonomy" id="1158610"/>
    <lineage>
        <taxon>Bacteria</taxon>
        <taxon>Bacillati</taxon>
        <taxon>Bacillota</taxon>
        <taxon>Bacilli</taxon>
        <taxon>Lactobacillales</taxon>
        <taxon>Enterococcaceae</taxon>
        <taxon>Enterococcus</taxon>
    </lineage>
</organism>
<protein>
    <submittedName>
        <fullName evidence="1">Uncharacterized protein</fullName>
    </submittedName>
</protein>
<accession>R3WFI3</accession>
<dbReference type="PATRIC" id="fig|1158610.3.peg.1016"/>
<comment type="caution">
    <text evidence="1">The sequence shown here is derived from an EMBL/GenBank/DDBJ whole genome shotgun (WGS) entry which is preliminary data.</text>
</comment>
<name>R3WFI3_9ENTE</name>
<evidence type="ECO:0000313" key="1">
    <source>
        <dbReference type="EMBL" id="EOL46227.1"/>
    </source>
</evidence>
<proteinExistence type="predicted"/>
<dbReference type="STRING" id="154621.RV11_GL000512"/>
<dbReference type="RefSeq" id="WP_010767705.1">
    <property type="nucleotide sequence ID" value="NZ_ASWE01000002.1"/>
</dbReference>